<reference evidence="1" key="2">
    <citation type="submission" date="2021-05" db="EMBL/GenBank/DDBJ databases">
        <authorList>
            <person name="Pain A."/>
        </authorList>
    </citation>
    <scope>NUCLEOTIDE SEQUENCE</scope>
    <source>
        <strain evidence="1">1802A</strain>
    </source>
</reference>
<keyword evidence="2" id="KW-1185">Reference proteome</keyword>
<dbReference type="Gene3D" id="3.70.10.10">
    <property type="match status" value="1"/>
</dbReference>
<reference evidence="1" key="1">
    <citation type="journal article" date="2014" name="Nucleic Acids Res.">
        <title>The evolutionary dynamics of variant antigen genes in Babesia reveal a history of genomic innovation underlying host-parasite interaction.</title>
        <authorList>
            <person name="Jackson A.P."/>
            <person name="Otto T.D."/>
            <person name="Darby A."/>
            <person name="Ramaprasad A."/>
            <person name="Xia D."/>
            <person name="Echaide I.E."/>
            <person name="Farber M."/>
            <person name="Gahlot S."/>
            <person name="Gamble J."/>
            <person name="Gupta D."/>
            <person name="Gupta Y."/>
            <person name="Jackson L."/>
            <person name="Malandrin L."/>
            <person name="Malas T.B."/>
            <person name="Moussa E."/>
            <person name="Nair M."/>
            <person name="Reid A.J."/>
            <person name="Sanders M."/>
            <person name="Sharma J."/>
            <person name="Tracey A."/>
            <person name="Quail M.A."/>
            <person name="Weir W."/>
            <person name="Wastling J.M."/>
            <person name="Hall N."/>
            <person name="Willadsen P."/>
            <person name="Lingelbach K."/>
            <person name="Shiels B."/>
            <person name="Tait A."/>
            <person name="Berriman M."/>
            <person name="Allred D.R."/>
            <person name="Pain A."/>
        </authorList>
    </citation>
    <scope>NUCLEOTIDE SEQUENCE</scope>
    <source>
        <strain evidence="1">1802A</strain>
    </source>
</reference>
<protein>
    <recommendedName>
        <fullName evidence="3">Checkpoint protein</fullName>
    </recommendedName>
</protein>
<dbReference type="Proteomes" id="UP001195914">
    <property type="component" value="Unassembled WGS sequence"/>
</dbReference>
<evidence type="ECO:0008006" key="3">
    <source>
        <dbReference type="Google" id="ProtNLM"/>
    </source>
</evidence>
<organism evidence="1 2">
    <name type="scientific">Babesia divergens</name>
    <dbReference type="NCBI Taxonomy" id="32595"/>
    <lineage>
        <taxon>Eukaryota</taxon>
        <taxon>Sar</taxon>
        <taxon>Alveolata</taxon>
        <taxon>Apicomplexa</taxon>
        <taxon>Aconoidasida</taxon>
        <taxon>Piroplasmida</taxon>
        <taxon>Babesiidae</taxon>
        <taxon>Babesia</taxon>
    </lineage>
</organism>
<evidence type="ECO:0000313" key="1">
    <source>
        <dbReference type="EMBL" id="KAK1932877.1"/>
    </source>
</evidence>
<sequence length="360" mass="40798">MSQLYISRSKVIVHEESSADTFCNYSGNWENTMTFNASRLGGGDFKVECILPAAAFLKQILSPINPSLGGRNVSVFKVNSSDYSNTQLKNLFYIHFVFQQNCSFVIMLSGSAMMSGQAMYTCVRVPKGRFHKYSVTYKDGSQYRGTVDVAIPLQTLLVCLNMYNHNQEVVLFYDSDERHMVLTGNCLNYSEYKRLNDVDQIMICRMKTINMNPLQLPFDGSDFKFIGVDYFSISPKLLYPCLHDIASDSNSSKLVLELLPPEENQSSCVLGLARGRATMALEWDFTYDTNVFDEFNVSSPHLHTYSTRCWLGVANGIKLARRIRIAVKNDGILLIQVSMLDPLSDGINFYYHMYPLLDTV</sequence>
<dbReference type="AlphaFoldDB" id="A0AAD9G6T8"/>
<dbReference type="EMBL" id="JAHBMH010000073">
    <property type="protein sequence ID" value="KAK1932877.1"/>
    <property type="molecule type" value="Genomic_DNA"/>
</dbReference>
<comment type="caution">
    <text evidence="1">The sequence shown here is derived from an EMBL/GenBank/DDBJ whole genome shotgun (WGS) entry which is preliminary data.</text>
</comment>
<evidence type="ECO:0000313" key="2">
    <source>
        <dbReference type="Proteomes" id="UP001195914"/>
    </source>
</evidence>
<name>A0AAD9G6T8_BABDI</name>
<accession>A0AAD9G6T8</accession>
<proteinExistence type="predicted"/>
<gene>
    <name evidence="1" type="ORF">X943_001219</name>
</gene>